<organism evidence="2 3">
    <name type="scientific">Miscanthus lutarioriparius</name>
    <dbReference type="NCBI Taxonomy" id="422564"/>
    <lineage>
        <taxon>Eukaryota</taxon>
        <taxon>Viridiplantae</taxon>
        <taxon>Streptophyta</taxon>
        <taxon>Embryophyta</taxon>
        <taxon>Tracheophyta</taxon>
        <taxon>Spermatophyta</taxon>
        <taxon>Magnoliopsida</taxon>
        <taxon>Liliopsida</taxon>
        <taxon>Poales</taxon>
        <taxon>Poaceae</taxon>
        <taxon>PACMAD clade</taxon>
        <taxon>Panicoideae</taxon>
        <taxon>Andropogonodae</taxon>
        <taxon>Andropogoneae</taxon>
        <taxon>Saccharinae</taxon>
        <taxon>Miscanthus</taxon>
    </lineage>
</organism>
<keyword evidence="3" id="KW-1185">Reference proteome</keyword>
<name>A0A811SCC8_9POAL</name>
<proteinExistence type="predicted"/>
<evidence type="ECO:0000256" key="1">
    <source>
        <dbReference type="SAM" id="MobiDB-lite"/>
    </source>
</evidence>
<dbReference type="AlphaFoldDB" id="A0A811SCC8"/>
<dbReference type="OrthoDB" id="1911878at2759"/>
<dbReference type="EMBL" id="CAJGYO010000019">
    <property type="protein sequence ID" value="CAD6339261.1"/>
    <property type="molecule type" value="Genomic_DNA"/>
</dbReference>
<protein>
    <submittedName>
        <fullName evidence="2">Uncharacterized protein</fullName>
    </submittedName>
</protein>
<evidence type="ECO:0000313" key="3">
    <source>
        <dbReference type="Proteomes" id="UP000604825"/>
    </source>
</evidence>
<reference evidence="2" key="1">
    <citation type="submission" date="2020-10" db="EMBL/GenBank/DDBJ databases">
        <authorList>
            <person name="Han B."/>
            <person name="Lu T."/>
            <person name="Zhao Q."/>
            <person name="Huang X."/>
            <person name="Zhao Y."/>
        </authorList>
    </citation>
    <scope>NUCLEOTIDE SEQUENCE</scope>
</reference>
<comment type="caution">
    <text evidence="2">The sequence shown here is derived from an EMBL/GenBank/DDBJ whole genome shotgun (WGS) entry which is preliminary data.</text>
</comment>
<evidence type="ECO:0000313" key="2">
    <source>
        <dbReference type="EMBL" id="CAD6339261.1"/>
    </source>
</evidence>
<feature type="compositionally biased region" description="Low complexity" evidence="1">
    <location>
        <begin position="1"/>
        <end position="27"/>
    </location>
</feature>
<feature type="compositionally biased region" description="Polar residues" evidence="1">
    <location>
        <begin position="34"/>
        <end position="48"/>
    </location>
</feature>
<sequence>MMLPSPTPTVAAAPPRPALPSQQQAAPLEREVANTHTPHAQRPASLSPTPGGGLRHRRPWSNEATAAVFQGLEPLRVPDSDNRAHLKTILSGKDGLVVAAP</sequence>
<accession>A0A811SCC8</accession>
<dbReference type="Proteomes" id="UP000604825">
    <property type="component" value="Unassembled WGS sequence"/>
</dbReference>
<gene>
    <name evidence="2" type="ORF">NCGR_LOCUS63359</name>
</gene>
<feature type="region of interest" description="Disordered" evidence="1">
    <location>
        <begin position="1"/>
        <end position="62"/>
    </location>
</feature>